<dbReference type="Gene3D" id="2.40.30.170">
    <property type="match status" value="1"/>
</dbReference>
<dbReference type="RefSeq" id="WP_218028676.1">
    <property type="nucleotide sequence ID" value="NZ_BJNV01000019.1"/>
</dbReference>
<evidence type="ECO:0000256" key="2">
    <source>
        <dbReference type="SAM" id="Coils"/>
    </source>
</evidence>
<dbReference type="EMBL" id="BJNV01000019">
    <property type="protein sequence ID" value="GEC95382.1"/>
    <property type="molecule type" value="Genomic_DNA"/>
</dbReference>
<dbReference type="AlphaFoldDB" id="A0A4Y4CTF8"/>
<evidence type="ECO:0000313" key="5">
    <source>
        <dbReference type="EMBL" id="GEC95382.1"/>
    </source>
</evidence>
<accession>A0A4Y4CTF8</accession>
<dbReference type="GO" id="GO:1990281">
    <property type="term" value="C:efflux pump complex"/>
    <property type="evidence" value="ECO:0007669"/>
    <property type="project" value="TreeGrafter"/>
</dbReference>
<comment type="caution">
    <text evidence="5">The sequence shown here is derived from an EMBL/GenBank/DDBJ whole genome shotgun (WGS) entry which is preliminary data.</text>
</comment>
<feature type="signal peptide" evidence="3">
    <location>
        <begin position="1"/>
        <end position="21"/>
    </location>
</feature>
<dbReference type="GO" id="GO:0015562">
    <property type="term" value="F:efflux transmembrane transporter activity"/>
    <property type="evidence" value="ECO:0007669"/>
    <property type="project" value="TreeGrafter"/>
</dbReference>
<feature type="coiled-coil region" evidence="2">
    <location>
        <begin position="102"/>
        <end position="136"/>
    </location>
</feature>
<dbReference type="PANTHER" id="PTHR30469">
    <property type="entry name" value="MULTIDRUG RESISTANCE PROTEIN MDTA"/>
    <property type="match status" value="1"/>
</dbReference>
<dbReference type="Pfam" id="PF25973">
    <property type="entry name" value="BSH_CzcB"/>
    <property type="match status" value="1"/>
</dbReference>
<protein>
    <recommendedName>
        <fullName evidence="4">CzcB-like barrel-sandwich hybrid domain-containing protein</fullName>
    </recommendedName>
</protein>
<keyword evidence="3" id="KW-0732">Signal</keyword>
<dbReference type="Gene3D" id="1.10.287.470">
    <property type="entry name" value="Helix hairpin bin"/>
    <property type="match status" value="1"/>
</dbReference>
<feature type="domain" description="CzcB-like barrel-sandwich hybrid" evidence="4">
    <location>
        <begin position="47"/>
        <end position="170"/>
    </location>
</feature>
<keyword evidence="2" id="KW-0175">Coiled coil</keyword>
<gene>
    <name evidence="5" type="ORF">ZRA01_14550</name>
</gene>
<evidence type="ECO:0000256" key="1">
    <source>
        <dbReference type="ARBA" id="ARBA00009477"/>
    </source>
</evidence>
<reference evidence="5 6" key="1">
    <citation type="submission" date="2019-06" db="EMBL/GenBank/DDBJ databases">
        <title>Whole genome shotgun sequence of Zoogloea ramigera NBRC 15342.</title>
        <authorList>
            <person name="Hosoyama A."/>
            <person name="Uohara A."/>
            <person name="Ohji S."/>
            <person name="Ichikawa N."/>
        </authorList>
    </citation>
    <scope>NUCLEOTIDE SEQUENCE [LARGE SCALE GENOMIC DNA]</scope>
    <source>
        <strain evidence="5 6">NBRC 15342</strain>
    </source>
</reference>
<dbReference type="Gene3D" id="2.40.50.100">
    <property type="match status" value="1"/>
</dbReference>
<evidence type="ECO:0000313" key="6">
    <source>
        <dbReference type="Proteomes" id="UP000318422"/>
    </source>
</evidence>
<evidence type="ECO:0000259" key="4">
    <source>
        <dbReference type="Pfam" id="PF25973"/>
    </source>
</evidence>
<dbReference type="SUPFAM" id="SSF111369">
    <property type="entry name" value="HlyD-like secretion proteins"/>
    <property type="match status" value="1"/>
</dbReference>
<name>A0A4Y4CTF8_ZOORA</name>
<organism evidence="5 6">
    <name type="scientific">Zoogloea ramigera</name>
    <dbReference type="NCBI Taxonomy" id="350"/>
    <lineage>
        <taxon>Bacteria</taxon>
        <taxon>Pseudomonadati</taxon>
        <taxon>Pseudomonadota</taxon>
        <taxon>Betaproteobacteria</taxon>
        <taxon>Rhodocyclales</taxon>
        <taxon>Zoogloeaceae</taxon>
        <taxon>Zoogloea</taxon>
    </lineage>
</organism>
<keyword evidence="6" id="KW-1185">Reference proteome</keyword>
<proteinExistence type="inferred from homology"/>
<sequence>MNEKTTLFTLALALLAGGALAADPAAPARPRANPDVSCLIQPSLEVNVGTPVDGVIEVMNVDRGDIVSPGQLLARLNSAVESASVDTQAAKAGFGARKRQRNEELQRKQLISAQELDELTTEQQMAELELRERRERLKLRSIQSPIRGVVVDVYRQRGDLVKQEKIFRIAQLDPLYVETILPSRMFGKVRGGQTFDVLPELGPSAQKAKVSQVDRVIDAASGTFRVRLLLSNPRFELPSGQRCAINFQL</sequence>
<dbReference type="InterPro" id="IPR006143">
    <property type="entry name" value="RND_pump_MFP"/>
</dbReference>
<feature type="chain" id="PRO_5021371030" description="CzcB-like barrel-sandwich hybrid domain-containing protein" evidence="3">
    <location>
        <begin position="22"/>
        <end position="249"/>
    </location>
</feature>
<dbReference type="PANTHER" id="PTHR30469:SF15">
    <property type="entry name" value="HLYD FAMILY OF SECRETION PROTEINS"/>
    <property type="match status" value="1"/>
</dbReference>
<evidence type="ECO:0000256" key="3">
    <source>
        <dbReference type="SAM" id="SignalP"/>
    </source>
</evidence>
<dbReference type="Proteomes" id="UP000318422">
    <property type="component" value="Unassembled WGS sequence"/>
</dbReference>
<comment type="similarity">
    <text evidence="1">Belongs to the membrane fusion protein (MFP) (TC 8.A.1) family.</text>
</comment>
<dbReference type="InterPro" id="IPR058647">
    <property type="entry name" value="BSH_CzcB-like"/>
</dbReference>
<dbReference type="NCBIfam" id="TIGR01730">
    <property type="entry name" value="RND_mfp"/>
    <property type="match status" value="1"/>
</dbReference>